<keyword evidence="9" id="KW-1185">Reference proteome</keyword>
<dbReference type="GO" id="GO:0051287">
    <property type="term" value="F:NAD binding"/>
    <property type="evidence" value="ECO:0007669"/>
    <property type="project" value="InterPro"/>
</dbReference>
<gene>
    <name evidence="5" type="primary">argC</name>
    <name evidence="8" type="ORF">BS329_21065</name>
</gene>
<dbReference type="PROSITE" id="PS01224">
    <property type="entry name" value="ARGC"/>
    <property type="match status" value="1"/>
</dbReference>
<dbReference type="SMART" id="SM00859">
    <property type="entry name" value="Semialdhyde_dh"/>
    <property type="match status" value="1"/>
</dbReference>
<name>A0A1R0KQZ7_9PSEU</name>
<dbReference type="EMBL" id="MQUQ01000011">
    <property type="protein sequence ID" value="OLZ50110.1"/>
    <property type="molecule type" value="Genomic_DNA"/>
</dbReference>
<keyword evidence="1 5" id="KW-0055">Arginine biosynthesis</keyword>
<evidence type="ECO:0000256" key="5">
    <source>
        <dbReference type="HAMAP-Rule" id="MF_00150"/>
    </source>
</evidence>
<comment type="catalytic activity">
    <reaction evidence="5">
        <text>N-acetyl-L-glutamate 5-semialdehyde + phosphate + NADP(+) = N-acetyl-L-glutamyl 5-phosphate + NADPH + H(+)</text>
        <dbReference type="Rhea" id="RHEA:21588"/>
        <dbReference type="ChEBI" id="CHEBI:15378"/>
        <dbReference type="ChEBI" id="CHEBI:29123"/>
        <dbReference type="ChEBI" id="CHEBI:43474"/>
        <dbReference type="ChEBI" id="CHEBI:57783"/>
        <dbReference type="ChEBI" id="CHEBI:57936"/>
        <dbReference type="ChEBI" id="CHEBI:58349"/>
        <dbReference type="EC" id="1.2.1.38"/>
    </reaction>
</comment>
<dbReference type="InterPro" id="IPR000706">
    <property type="entry name" value="AGPR_type-1"/>
</dbReference>
<evidence type="ECO:0000256" key="3">
    <source>
        <dbReference type="ARBA" id="ARBA00022857"/>
    </source>
</evidence>
<organism evidence="8 9">
    <name type="scientific">Amycolatopsis coloradensis</name>
    <dbReference type="NCBI Taxonomy" id="76021"/>
    <lineage>
        <taxon>Bacteria</taxon>
        <taxon>Bacillati</taxon>
        <taxon>Actinomycetota</taxon>
        <taxon>Actinomycetes</taxon>
        <taxon>Pseudonocardiales</taxon>
        <taxon>Pseudonocardiaceae</taxon>
        <taxon>Amycolatopsis</taxon>
    </lineage>
</organism>
<dbReference type="AlphaFoldDB" id="A0A1R0KQZ7"/>
<keyword evidence="3 5" id="KW-0521">NADP</keyword>
<dbReference type="Pfam" id="PF01118">
    <property type="entry name" value="Semialdhyde_dh"/>
    <property type="match status" value="1"/>
</dbReference>
<dbReference type="STRING" id="76021.BS329_21065"/>
<dbReference type="NCBIfam" id="TIGR01850">
    <property type="entry name" value="argC"/>
    <property type="match status" value="1"/>
</dbReference>
<dbReference type="InterPro" id="IPR000534">
    <property type="entry name" value="Semialdehyde_DH_NAD-bd"/>
</dbReference>
<dbReference type="RefSeq" id="WP_076162966.1">
    <property type="nucleotide sequence ID" value="NZ_JBEZVB010000040.1"/>
</dbReference>
<dbReference type="InterPro" id="IPR058924">
    <property type="entry name" value="AGPR_dimerisation_dom"/>
</dbReference>
<sequence length="342" mass="35001">MSVKVAVAGASGNAGGELLRLINGHPELVLGPVTAGSQVGSSVSEVHPGLTELGDRVFEPTDTAVLGAADVVFIALPKGHSSRLAAELTPSVRVVDLGPDFRLTDPLVWERYYGGPHAGSWTYGLPEIPGARERIAGAHRVATPGCYATAVILALGPLLAAGRIDPDDLVVTAVSGTSSGGRAAKASLSPGDVLGALRSYTVGATYRNPAEMEQELATFANAPVTVSFTPFSVPMQRGIVVSCSARLRDGTGSDELRAALADAYRDERFVRLLPASRWPATAAVTGTNSALLQAGADTRTGRGVVLSAIDNLGKGAAGQAVQNANLMLGLPESTGLTTRGAS</sequence>
<dbReference type="InterPro" id="IPR036291">
    <property type="entry name" value="NAD(P)-bd_dom_sf"/>
</dbReference>
<dbReference type="InterPro" id="IPR023013">
    <property type="entry name" value="AGPR_AS"/>
</dbReference>
<dbReference type="GO" id="GO:0005737">
    <property type="term" value="C:cytoplasm"/>
    <property type="evidence" value="ECO:0007669"/>
    <property type="project" value="UniProtKB-SubCell"/>
</dbReference>
<keyword evidence="5" id="KW-0963">Cytoplasm</keyword>
<dbReference type="PANTHER" id="PTHR32338">
    <property type="entry name" value="N-ACETYL-GAMMA-GLUTAMYL-PHOSPHATE REDUCTASE, CHLOROPLASTIC-RELATED-RELATED"/>
    <property type="match status" value="1"/>
</dbReference>
<evidence type="ECO:0000259" key="7">
    <source>
        <dbReference type="SMART" id="SM00859"/>
    </source>
</evidence>
<dbReference type="InterPro" id="IPR050085">
    <property type="entry name" value="AGPR"/>
</dbReference>
<dbReference type="OrthoDB" id="9801289at2"/>
<evidence type="ECO:0000256" key="2">
    <source>
        <dbReference type="ARBA" id="ARBA00022605"/>
    </source>
</evidence>
<reference evidence="8 9" key="1">
    <citation type="submission" date="2016-01" db="EMBL/GenBank/DDBJ databases">
        <title>Amycolatopsis coloradensis genome sequencing and assembly.</title>
        <authorList>
            <person name="Mayilraj S."/>
        </authorList>
    </citation>
    <scope>NUCLEOTIDE SEQUENCE [LARGE SCALE GENOMIC DNA]</scope>
    <source>
        <strain evidence="8 9">DSM 44225</strain>
    </source>
</reference>
<comment type="caution">
    <text evidence="8">The sequence shown here is derived from an EMBL/GenBank/DDBJ whole genome shotgun (WGS) entry which is preliminary data.</text>
</comment>
<feature type="active site" evidence="5 6">
    <location>
        <position position="146"/>
    </location>
</feature>
<evidence type="ECO:0000256" key="4">
    <source>
        <dbReference type="ARBA" id="ARBA00023002"/>
    </source>
</evidence>
<protein>
    <recommendedName>
        <fullName evidence="5">N-acetyl-gamma-glutamyl-phosphate reductase</fullName>
        <shortName evidence="5">AGPR</shortName>
        <ecNumber evidence="5">1.2.1.38</ecNumber>
    </recommendedName>
    <alternativeName>
        <fullName evidence="5">N-acetyl-glutamate semialdehyde dehydrogenase</fullName>
        <shortName evidence="5">NAGSA dehydrogenase</shortName>
    </alternativeName>
</protein>
<evidence type="ECO:0000256" key="6">
    <source>
        <dbReference type="PROSITE-ProRule" id="PRU10010"/>
    </source>
</evidence>
<dbReference type="Gene3D" id="3.40.50.720">
    <property type="entry name" value="NAD(P)-binding Rossmann-like Domain"/>
    <property type="match status" value="1"/>
</dbReference>
<comment type="subcellular location">
    <subcellularLocation>
        <location evidence="5">Cytoplasm</location>
    </subcellularLocation>
</comment>
<comment type="similarity">
    <text evidence="5">Belongs to the NAGSA dehydrogenase family. Type 1 subfamily.</text>
</comment>
<keyword evidence="4 5" id="KW-0560">Oxidoreductase</keyword>
<dbReference type="SUPFAM" id="SSF55347">
    <property type="entry name" value="Glyceraldehyde-3-phosphate dehydrogenase-like, C-terminal domain"/>
    <property type="match status" value="1"/>
</dbReference>
<evidence type="ECO:0000256" key="1">
    <source>
        <dbReference type="ARBA" id="ARBA00022571"/>
    </source>
</evidence>
<dbReference type="GO" id="GO:0003942">
    <property type="term" value="F:N-acetyl-gamma-glutamyl-phosphate reductase activity"/>
    <property type="evidence" value="ECO:0007669"/>
    <property type="project" value="UniProtKB-UniRule"/>
</dbReference>
<dbReference type="Gene3D" id="3.30.360.10">
    <property type="entry name" value="Dihydrodipicolinate Reductase, domain 2"/>
    <property type="match status" value="1"/>
</dbReference>
<dbReference type="UniPathway" id="UPA00068">
    <property type="reaction ID" value="UER00108"/>
</dbReference>
<evidence type="ECO:0000313" key="9">
    <source>
        <dbReference type="Proteomes" id="UP000187486"/>
    </source>
</evidence>
<dbReference type="HAMAP" id="MF_00150">
    <property type="entry name" value="ArgC_type1"/>
    <property type="match status" value="1"/>
</dbReference>
<dbReference type="GO" id="GO:0070401">
    <property type="term" value="F:NADP+ binding"/>
    <property type="evidence" value="ECO:0007669"/>
    <property type="project" value="InterPro"/>
</dbReference>
<dbReference type="GO" id="GO:0006526">
    <property type="term" value="P:L-arginine biosynthetic process"/>
    <property type="evidence" value="ECO:0007669"/>
    <property type="project" value="UniProtKB-UniRule"/>
</dbReference>
<dbReference type="Proteomes" id="UP000187486">
    <property type="component" value="Unassembled WGS sequence"/>
</dbReference>
<evidence type="ECO:0000313" key="8">
    <source>
        <dbReference type="EMBL" id="OLZ50110.1"/>
    </source>
</evidence>
<dbReference type="SUPFAM" id="SSF51735">
    <property type="entry name" value="NAD(P)-binding Rossmann-fold domains"/>
    <property type="match status" value="1"/>
</dbReference>
<comment type="function">
    <text evidence="5">Catalyzes the NADPH-dependent reduction of N-acetyl-5-glutamyl phosphate to yield N-acetyl-L-glutamate 5-semialdehyde.</text>
</comment>
<dbReference type="CDD" id="cd23934">
    <property type="entry name" value="AGPR_1_C"/>
    <property type="match status" value="1"/>
</dbReference>
<proteinExistence type="inferred from homology"/>
<dbReference type="EC" id="1.2.1.38" evidence="5"/>
<comment type="pathway">
    <text evidence="5">Amino-acid biosynthesis; L-arginine biosynthesis; N(2)-acetyl-L-ornithine from L-glutamate: step 3/4.</text>
</comment>
<dbReference type="CDD" id="cd24148">
    <property type="entry name" value="AGPR_1_actinobacAGPR_like"/>
    <property type="match status" value="1"/>
</dbReference>
<accession>A0A1R0KQZ7</accession>
<keyword evidence="2 5" id="KW-0028">Amino-acid biosynthesis</keyword>
<dbReference type="PANTHER" id="PTHR32338:SF10">
    <property type="entry name" value="N-ACETYL-GAMMA-GLUTAMYL-PHOSPHATE REDUCTASE, CHLOROPLASTIC-RELATED"/>
    <property type="match status" value="1"/>
</dbReference>
<dbReference type="Pfam" id="PF22698">
    <property type="entry name" value="Semialdhyde_dhC_1"/>
    <property type="match status" value="1"/>
</dbReference>
<feature type="domain" description="Semialdehyde dehydrogenase NAD-binding" evidence="7">
    <location>
        <begin position="4"/>
        <end position="136"/>
    </location>
</feature>